<keyword evidence="6" id="KW-0597">Phosphoprotein</keyword>
<feature type="region of interest" description="Disordered" evidence="7">
    <location>
        <begin position="380"/>
        <end position="399"/>
    </location>
</feature>
<dbReference type="Gene3D" id="3.40.50.2300">
    <property type="match status" value="1"/>
</dbReference>
<feature type="modified residue" description="4-aspartylphosphate" evidence="6">
    <location>
        <position position="52"/>
    </location>
</feature>
<dbReference type="Proteomes" id="UP000316292">
    <property type="component" value="Unassembled WGS sequence"/>
</dbReference>
<keyword evidence="2" id="KW-0067">ATP-binding</keyword>
<name>A0A538SE52_UNCEI</name>
<dbReference type="InterPro" id="IPR001789">
    <property type="entry name" value="Sig_transdc_resp-reg_receiver"/>
</dbReference>
<dbReference type="Gene3D" id="1.10.10.60">
    <property type="entry name" value="Homeodomain-like"/>
    <property type="match status" value="1"/>
</dbReference>
<dbReference type="PROSITE" id="PS00675">
    <property type="entry name" value="SIGMA54_INTERACT_1"/>
    <property type="match status" value="1"/>
</dbReference>
<evidence type="ECO:0000256" key="6">
    <source>
        <dbReference type="PROSITE-ProRule" id="PRU00169"/>
    </source>
</evidence>
<dbReference type="PROSITE" id="PS00688">
    <property type="entry name" value="SIGMA54_INTERACT_3"/>
    <property type="match status" value="1"/>
</dbReference>
<dbReference type="Gene3D" id="3.40.50.300">
    <property type="entry name" value="P-loop containing nucleotide triphosphate hydrolases"/>
    <property type="match status" value="1"/>
</dbReference>
<dbReference type="SUPFAM" id="SSF46689">
    <property type="entry name" value="Homeodomain-like"/>
    <property type="match status" value="1"/>
</dbReference>
<dbReference type="PANTHER" id="PTHR32071:SF117">
    <property type="entry name" value="PTS-DEPENDENT DIHYDROXYACETONE KINASE OPERON REGULATORY PROTEIN-RELATED"/>
    <property type="match status" value="1"/>
</dbReference>
<dbReference type="InterPro" id="IPR002078">
    <property type="entry name" value="Sigma_54_int"/>
</dbReference>
<evidence type="ECO:0000259" key="9">
    <source>
        <dbReference type="PROSITE" id="PS50110"/>
    </source>
</evidence>
<dbReference type="SMART" id="SM00382">
    <property type="entry name" value="AAA"/>
    <property type="match status" value="1"/>
</dbReference>
<dbReference type="CDD" id="cd00156">
    <property type="entry name" value="REC"/>
    <property type="match status" value="1"/>
</dbReference>
<dbReference type="Pfam" id="PF25601">
    <property type="entry name" value="AAA_lid_14"/>
    <property type="match status" value="1"/>
</dbReference>
<keyword evidence="1" id="KW-0547">Nucleotide-binding</keyword>
<evidence type="ECO:0000256" key="1">
    <source>
        <dbReference type="ARBA" id="ARBA00022741"/>
    </source>
</evidence>
<gene>
    <name evidence="10" type="ORF">E6K71_04290</name>
</gene>
<sequence>MPVALIVDDEARALSAMTELVEKEGFSAISAGTLAEARGRLAQTRPDVVLVDLMLPDGNGLELFQEMEPAQRPEVILMTGFASVDSAVAALRTGVLDYLTKPVDIRRLKTVLANVSRTLALKEEIGSLRDELRELGRFGRLIGNSTVMQKVYDLVVKVAPTDATVLLVGESGTGKEEVAATIHELGRRRSQPFLPVNCGAVPANLIESELFGHERGSFTGATQLHRGYFERVSRGTLFLDEITEMPLELQVKLLRVLETGTLLRVGGDEAFPVDVRVIAASNRSPEAAVKEGKFREDLLYRLNVFPIVLPPLRDRNGDIDLLAEHFLGQINREEGTSKKFSSAARRRMAAYSWPGNVRELKNMIRRAFILSDDMIEMDALPTGPSTPAPAGASSNPDSMQVGMSLADIERHFILATLEHYGGDKRKAAEVLGISLKTIYNRLNNYSAAV</sequence>
<organism evidence="10 11">
    <name type="scientific">Eiseniibacteriota bacterium</name>
    <dbReference type="NCBI Taxonomy" id="2212470"/>
    <lineage>
        <taxon>Bacteria</taxon>
        <taxon>Candidatus Eiseniibacteriota</taxon>
    </lineage>
</organism>
<dbReference type="Pfam" id="PF02954">
    <property type="entry name" value="HTH_8"/>
    <property type="match status" value="1"/>
</dbReference>
<feature type="domain" description="Response regulatory" evidence="9">
    <location>
        <begin position="3"/>
        <end position="116"/>
    </location>
</feature>
<dbReference type="InterPro" id="IPR025944">
    <property type="entry name" value="Sigma_54_int_dom_CS"/>
</dbReference>
<dbReference type="Pfam" id="PF00072">
    <property type="entry name" value="Response_reg"/>
    <property type="match status" value="1"/>
</dbReference>
<reference evidence="10 11" key="1">
    <citation type="journal article" date="2019" name="Nat. Microbiol.">
        <title>Mediterranean grassland soil C-N compound turnover is dependent on rainfall and depth, and is mediated by genomically divergent microorganisms.</title>
        <authorList>
            <person name="Diamond S."/>
            <person name="Andeer P.F."/>
            <person name="Li Z."/>
            <person name="Crits-Christoph A."/>
            <person name="Burstein D."/>
            <person name="Anantharaman K."/>
            <person name="Lane K.R."/>
            <person name="Thomas B.C."/>
            <person name="Pan C."/>
            <person name="Northen T.R."/>
            <person name="Banfield J.F."/>
        </authorList>
    </citation>
    <scope>NUCLEOTIDE SEQUENCE [LARGE SCALE GENOMIC DNA]</scope>
    <source>
        <strain evidence="10">WS_1</strain>
    </source>
</reference>
<evidence type="ECO:0000256" key="3">
    <source>
        <dbReference type="ARBA" id="ARBA00023015"/>
    </source>
</evidence>
<keyword evidence="4" id="KW-0238">DNA-binding</keyword>
<comment type="caution">
    <text evidence="10">The sequence shown here is derived from an EMBL/GenBank/DDBJ whole genome shotgun (WGS) entry which is preliminary data.</text>
</comment>
<evidence type="ECO:0000256" key="7">
    <source>
        <dbReference type="SAM" id="MobiDB-lite"/>
    </source>
</evidence>
<dbReference type="InterPro" id="IPR011006">
    <property type="entry name" value="CheY-like_superfamily"/>
</dbReference>
<dbReference type="SUPFAM" id="SSF52172">
    <property type="entry name" value="CheY-like"/>
    <property type="match status" value="1"/>
</dbReference>
<dbReference type="InterPro" id="IPR003593">
    <property type="entry name" value="AAA+_ATPase"/>
</dbReference>
<dbReference type="PRINTS" id="PR01590">
    <property type="entry name" value="HTHFIS"/>
</dbReference>
<protein>
    <submittedName>
        <fullName evidence="10">Sigma-54-dependent Fis family transcriptional regulator</fullName>
    </submittedName>
</protein>
<dbReference type="InterPro" id="IPR009057">
    <property type="entry name" value="Homeodomain-like_sf"/>
</dbReference>
<evidence type="ECO:0000256" key="5">
    <source>
        <dbReference type="ARBA" id="ARBA00023163"/>
    </source>
</evidence>
<feature type="domain" description="Sigma-54 factor interaction" evidence="8">
    <location>
        <begin position="141"/>
        <end position="369"/>
    </location>
</feature>
<dbReference type="InterPro" id="IPR002197">
    <property type="entry name" value="HTH_Fis"/>
</dbReference>
<dbReference type="GO" id="GO:0000160">
    <property type="term" value="P:phosphorelay signal transduction system"/>
    <property type="evidence" value="ECO:0007669"/>
    <property type="project" value="InterPro"/>
</dbReference>
<dbReference type="SUPFAM" id="SSF52540">
    <property type="entry name" value="P-loop containing nucleoside triphosphate hydrolases"/>
    <property type="match status" value="1"/>
</dbReference>
<dbReference type="PROSITE" id="PS50110">
    <property type="entry name" value="RESPONSE_REGULATORY"/>
    <property type="match status" value="1"/>
</dbReference>
<evidence type="ECO:0000313" key="11">
    <source>
        <dbReference type="Proteomes" id="UP000316292"/>
    </source>
</evidence>
<dbReference type="InterPro" id="IPR027417">
    <property type="entry name" value="P-loop_NTPase"/>
</dbReference>
<feature type="compositionally biased region" description="Low complexity" evidence="7">
    <location>
        <begin position="381"/>
        <end position="394"/>
    </location>
</feature>
<dbReference type="InterPro" id="IPR025662">
    <property type="entry name" value="Sigma_54_int_dom_ATP-bd_1"/>
</dbReference>
<dbReference type="PANTHER" id="PTHR32071">
    <property type="entry name" value="TRANSCRIPTIONAL REGULATORY PROTEIN"/>
    <property type="match status" value="1"/>
</dbReference>
<keyword evidence="5" id="KW-0804">Transcription</keyword>
<evidence type="ECO:0000256" key="2">
    <source>
        <dbReference type="ARBA" id="ARBA00022840"/>
    </source>
</evidence>
<evidence type="ECO:0000313" key="10">
    <source>
        <dbReference type="EMBL" id="TMQ49653.1"/>
    </source>
</evidence>
<evidence type="ECO:0000259" key="8">
    <source>
        <dbReference type="PROSITE" id="PS50045"/>
    </source>
</evidence>
<dbReference type="EMBL" id="VBOR01000054">
    <property type="protein sequence ID" value="TMQ49653.1"/>
    <property type="molecule type" value="Genomic_DNA"/>
</dbReference>
<keyword evidence="3" id="KW-0805">Transcription regulation</keyword>
<dbReference type="GO" id="GO:0005524">
    <property type="term" value="F:ATP binding"/>
    <property type="evidence" value="ECO:0007669"/>
    <property type="project" value="UniProtKB-KW"/>
</dbReference>
<dbReference type="GO" id="GO:0006355">
    <property type="term" value="P:regulation of DNA-templated transcription"/>
    <property type="evidence" value="ECO:0007669"/>
    <property type="project" value="InterPro"/>
</dbReference>
<dbReference type="SMART" id="SM00448">
    <property type="entry name" value="REC"/>
    <property type="match status" value="1"/>
</dbReference>
<dbReference type="GO" id="GO:0043565">
    <property type="term" value="F:sequence-specific DNA binding"/>
    <property type="evidence" value="ECO:0007669"/>
    <property type="project" value="InterPro"/>
</dbReference>
<dbReference type="AlphaFoldDB" id="A0A538SE52"/>
<accession>A0A538SE52</accession>
<evidence type="ECO:0000256" key="4">
    <source>
        <dbReference type="ARBA" id="ARBA00023125"/>
    </source>
</evidence>
<dbReference type="Pfam" id="PF00158">
    <property type="entry name" value="Sigma54_activat"/>
    <property type="match status" value="1"/>
</dbReference>
<dbReference type="PROSITE" id="PS50045">
    <property type="entry name" value="SIGMA54_INTERACT_4"/>
    <property type="match status" value="1"/>
</dbReference>
<dbReference type="InterPro" id="IPR058031">
    <property type="entry name" value="AAA_lid_NorR"/>
</dbReference>
<dbReference type="CDD" id="cd00009">
    <property type="entry name" value="AAA"/>
    <property type="match status" value="1"/>
</dbReference>
<proteinExistence type="predicted"/>
<dbReference type="Gene3D" id="1.10.8.60">
    <property type="match status" value="1"/>
</dbReference>
<dbReference type="FunFam" id="3.40.50.300:FF:000006">
    <property type="entry name" value="DNA-binding transcriptional regulator NtrC"/>
    <property type="match status" value="1"/>
</dbReference>